<reference evidence="1" key="2">
    <citation type="submission" date="2025-08" db="UniProtKB">
        <authorList>
            <consortium name="Ensembl"/>
        </authorList>
    </citation>
    <scope>IDENTIFICATION</scope>
</reference>
<sequence>ELAAAGRRCAKGQALSPWDLWVDTVWLPSSTCHWPPWYFPGPPTICAQWEAGITGTGNPLGPLSAGACDKAPDFLSPSGNQVLGLALGSTVTLNCTALVVSGPHCPLPSVQWLKDGLLLSNGSLYHLHEHSWVKTNWSEVLVSSVLGINLTRAEDFGTFTCSLQNVSSSSFTLWRAGLAGHVAAVLASLLALLALLLVALLYVKCRLNVLLWYQDKYGEVEMNDGKLYDAYISYSDSPEDRKFVNFILKPQLERHRGYKLFLDDRDLLPRAEPSADLLVNLSRCRRLVVVLSDAFLGRAWCSHSFRWVPRWAGRASAAPALTVLPSQGGPVPAAGAHAQTHLHHLRGPAARPRAPRAAPAAAASPPRDPAALEARLCDAFLRFLERATVGAATEGAVQIDGGRPPDPAAGRQGPHADCARPAPRGSEPGPRAGPRP</sequence>
<reference evidence="1" key="3">
    <citation type="submission" date="2025-09" db="UniProtKB">
        <authorList>
            <consortium name="Ensembl"/>
        </authorList>
    </citation>
    <scope>IDENTIFICATION</scope>
</reference>
<gene>
    <name evidence="1" type="primary">SIGIRR</name>
</gene>
<protein>
    <submittedName>
        <fullName evidence="1">Uncharacterized protein</fullName>
    </submittedName>
</protein>
<dbReference type="Ensembl" id="ENSOART00020054677.1">
    <property type="protein sequence ID" value="ENSOARP00020036586.1"/>
    <property type="gene ID" value="ENSOARG00020016040.2"/>
</dbReference>
<proteinExistence type="predicted"/>
<name>A0AC11CVV9_SHEEP</name>
<reference evidence="1" key="1">
    <citation type="submission" date="2020-11" db="EMBL/GenBank/DDBJ databases">
        <authorList>
            <person name="Davenport K.M."/>
            <person name="Bickhart D.M."/>
            <person name="Smith T.P.L."/>
            <person name="Murdoch B.M."/>
            <person name="Rosen B.D."/>
        </authorList>
    </citation>
    <scope>NUCLEOTIDE SEQUENCE [LARGE SCALE GENOMIC DNA]</scope>
    <source>
        <strain evidence="1">OAR_USU_Benz2616</strain>
    </source>
</reference>
<organism evidence="1">
    <name type="scientific">Ovis aries</name>
    <name type="common">Sheep</name>
    <dbReference type="NCBI Taxonomy" id="9940"/>
    <lineage>
        <taxon>Eukaryota</taxon>
        <taxon>Metazoa</taxon>
        <taxon>Chordata</taxon>
        <taxon>Craniata</taxon>
        <taxon>Vertebrata</taxon>
        <taxon>Euteleostomi</taxon>
        <taxon>Mammalia</taxon>
        <taxon>Eutheria</taxon>
        <taxon>Laurasiatheria</taxon>
        <taxon>Artiodactyla</taxon>
        <taxon>Ruminantia</taxon>
        <taxon>Pecora</taxon>
        <taxon>Bovidae</taxon>
        <taxon>Caprinae</taxon>
        <taxon>Ovis</taxon>
    </lineage>
</organism>
<evidence type="ECO:0000313" key="1">
    <source>
        <dbReference type="Ensembl" id="ENSOARP00020036586.1"/>
    </source>
</evidence>
<accession>A0AC11CVV9</accession>